<evidence type="ECO:0000313" key="2">
    <source>
        <dbReference type="EMBL" id="KGF54392.1"/>
    </source>
</evidence>
<organism evidence="2 3">
    <name type="scientific">Flavonifractor plautii 1_3_50AFAA</name>
    <dbReference type="NCBI Taxonomy" id="742738"/>
    <lineage>
        <taxon>Bacteria</taxon>
        <taxon>Bacillati</taxon>
        <taxon>Bacillota</taxon>
        <taxon>Clostridia</taxon>
        <taxon>Eubacteriales</taxon>
        <taxon>Oscillospiraceae</taxon>
        <taxon>Flavonifractor</taxon>
    </lineage>
</organism>
<accession>A0A096CHU7</accession>
<dbReference type="EMBL" id="ADLO01000089">
    <property type="protein sequence ID" value="KGF54392.1"/>
    <property type="molecule type" value="Genomic_DNA"/>
</dbReference>
<dbReference type="InterPro" id="IPR047741">
    <property type="entry name" value="DIP1984-like"/>
</dbReference>
<dbReference type="HOGENOM" id="CLU_119822_0_0_9"/>
<dbReference type="CDD" id="cd12208">
    <property type="entry name" value="DIP1984-like"/>
    <property type="match status" value="1"/>
</dbReference>
<evidence type="ECO:0000256" key="1">
    <source>
        <dbReference type="SAM" id="Coils"/>
    </source>
</evidence>
<dbReference type="NCBIfam" id="NF038048">
    <property type="entry name" value="DIP1984_fam"/>
    <property type="match status" value="1"/>
</dbReference>
<reference evidence="2 3" key="1">
    <citation type="submission" date="2011-08" db="EMBL/GenBank/DDBJ databases">
        <title>The Genome Sequence of Clostridium orbiscindens 1_3_50AFAA.</title>
        <authorList>
            <consortium name="The Broad Institute Genome Sequencing Platform"/>
            <person name="Earl A."/>
            <person name="Ward D."/>
            <person name="Feldgarden M."/>
            <person name="Gevers D."/>
            <person name="Daigneault M."/>
            <person name="Strauss J."/>
            <person name="Allen-Vercoe E."/>
            <person name="Young S.K."/>
            <person name="Zeng Q."/>
            <person name="Gargeya S."/>
            <person name="Fitzgerald M."/>
            <person name="Haas B."/>
            <person name="Abouelleil A."/>
            <person name="Alvarado L."/>
            <person name="Arachchi H.M."/>
            <person name="Berlin A."/>
            <person name="Brown A."/>
            <person name="Chapman S.B."/>
            <person name="Chen Z."/>
            <person name="Dunbar C."/>
            <person name="Freedman E."/>
            <person name="Gearin G."/>
            <person name="Gellesch M."/>
            <person name="Goldberg J."/>
            <person name="Griggs A."/>
            <person name="Gujja S."/>
            <person name="Heiman D."/>
            <person name="Howarth C."/>
            <person name="Larson L."/>
            <person name="Lui A."/>
            <person name="MacDonald P.J.P."/>
            <person name="Montmayeur A."/>
            <person name="Murphy C."/>
            <person name="Neiman D."/>
            <person name="Pearson M."/>
            <person name="Priest M."/>
            <person name="Roberts A."/>
            <person name="Saif S."/>
            <person name="Shea T."/>
            <person name="Shenoy N."/>
            <person name="Sisk P."/>
            <person name="Stolte C."/>
            <person name="Sykes S."/>
            <person name="Wortman J."/>
            <person name="Nusbaum C."/>
            <person name="Birren B."/>
        </authorList>
    </citation>
    <scope>NUCLEOTIDE SEQUENCE [LARGE SCALE GENOMIC DNA]</scope>
    <source>
        <strain evidence="2 3">1_3_50AFAA</strain>
    </source>
</reference>
<protein>
    <recommendedName>
        <fullName evidence="4">Septicolysin</fullName>
    </recommendedName>
</protein>
<evidence type="ECO:0000313" key="3">
    <source>
        <dbReference type="Proteomes" id="UP000029585"/>
    </source>
</evidence>
<proteinExistence type="predicted"/>
<feature type="coiled-coil region" evidence="1">
    <location>
        <begin position="119"/>
        <end position="146"/>
    </location>
</feature>
<dbReference type="RefSeq" id="WP_007492200.1">
    <property type="nucleotide sequence ID" value="NZ_KN174164.1"/>
</dbReference>
<evidence type="ECO:0008006" key="4">
    <source>
        <dbReference type="Google" id="ProtNLM"/>
    </source>
</evidence>
<keyword evidence="1" id="KW-0175">Coiled coil</keyword>
<dbReference type="Gene3D" id="6.10.320.10">
    <property type="match status" value="1"/>
</dbReference>
<sequence>MKLAEALQERADLNRNIEQLKNRLSSNALVQEGEQPVECPENLKQELDASISRLSYLIARINRTNCQTVVEGQTLTELIAQKDALSLKLHVYRDVVYAGSQISYRARNTEIKIRSAFSVADWQKEIDRMSKELRRLDNRLQESNWKTDLVE</sequence>
<keyword evidence="3" id="KW-1185">Reference proteome</keyword>
<gene>
    <name evidence="2" type="ORF">HMPREF9460_02896</name>
</gene>
<name>A0A096CHU7_FLAPL</name>
<comment type="caution">
    <text evidence="2">The sequence shown here is derived from an EMBL/GenBank/DDBJ whole genome shotgun (WGS) entry which is preliminary data.</text>
</comment>
<dbReference type="Pfam" id="PF20935">
    <property type="entry name" value="DUF6847"/>
    <property type="match status" value="1"/>
</dbReference>
<dbReference type="eggNOG" id="ENOG5032S2G">
    <property type="taxonomic scope" value="Bacteria"/>
</dbReference>
<dbReference type="Proteomes" id="UP000029585">
    <property type="component" value="Unassembled WGS sequence"/>
</dbReference>
<dbReference type="AlphaFoldDB" id="A0A096CHU7"/>
<dbReference type="PATRIC" id="fig|742738.3.peg.2979"/>
<dbReference type="GeneID" id="63973084"/>